<keyword evidence="7" id="KW-0472">Membrane</keyword>
<keyword evidence="14" id="KW-1185">Reference proteome</keyword>
<evidence type="ECO:0000259" key="12">
    <source>
        <dbReference type="Pfam" id="PF13490"/>
    </source>
</evidence>
<keyword evidence="6" id="KW-0805">Transcription regulation</keyword>
<dbReference type="Pfam" id="PF10099">
    <property type="entry name" value="RskA_C"/>
    <property type="match status" value="1"/>
</dbReference>
<evidence type="ECO:0000256" key="6">
    <source>
        <dbReference type="ARBA" id="ARBA00023015"/>
    </source>
</evidence>
<accession>A0ABS4KXB9</accession>
<keyword evidence="3" id="KW-1003">Cell membrane</keyword>
<evidence type="ECO:0000256" key="7">
    <source>
        <dbReference type="ARBA" id="ARBA00023136"/>
    </source>
</evidence>
<dbReference type="Proteomes" id="UP001519310">
    <property type="component" value="Unassembled WGS sequence"/>
</dbReference>
<comment type="subcellular location">
    <subcellularLocation>
        <location evidence="2">Cell membrane</location>
    </subcellularLocation>
    <subcellularLocation>
        <location evidence="1">Membrane</location>
        <topology evidence="1">Single-pass membrane protein</topology>
    </subcellularLocation>
</comment>
<name>A0ABS4KXB9_STRAV</name>
<keyword evidence="8" id="KW-0804">Transcription</keyword>
<dbReference type="InterPro" id="IPR018764">
    <property type="entry name" value="RskA_C"/>
</dbReference>
<evidence type="ECO:0000259" key="11">
    <source>
        <dbReference type="Pfam" id="PF10099"/>
    </source>
</evidence>
<dbReference type="InterPro" id="IPR041916">
    <property type="entry name" value="Anti_sigma_zinc_sf"/>
</dbReference>
<comment type="caution">
    <text evidence="13">The sequence shown here is derived from an EMBL/GenBank/DDBJ whole genome shotgun (WGS) entry which is preliminary data.</text>
</comment>
<proteinExistence type="predicted"/>
<evidence type="ECO:0000256" key="8">
    <source>
        <dbReference type="ARBA" id="ARBA00023163"/>
    </source>
</evidence>
<evidence type="ECO:0000256" key="9">
    <source>
        <dbReference type="ARBA" id="ARBA00029829"/>
    </source>
</evidence>
<sequence length="248" mass="25723">MKHDEHLHTLTGAYALDALTGEEQRAFAAHLRRCEACLGEVGEFEATAARLAAAVSLPAPAPMRRAVLTRIDTVRQAPPRTRPPAPALLTTALTRRAGPFVIAASIAAAATFGGLAVRQHQQAEQARTQAQHSARQAQDLAAVLAASDARAVHGRTTTGAATTVVTSALREEAAFVSSGLPAPPADRTYQLWFDDQGTMRPAGLLPGDGATLMEGGPGTARAVGLTLEPSGGSLRPTTTPLLLLPLPA</sequence>
<dbReference type="Pfam" id="PF13490">
    <property type="entry name" value="zf-HC2"/>
    <property type="match status" value="1"/>
</dbReference>
<dbReference type="EMBL" id="JAGGLQ010000001">
    <property type="protein sequence ID" value="MBP2034265.1"/>
    <property type="molecule type" value="Genomic_DNA"/>
</dbReference>
<evidence type="ECO:0000256" key="10">
    <source>
        <dbReference type="ARBA" id="ARBA00030803"/>
    </source>
</evidence>
<reference evidence="13 14" key="1">
    <citation type="submission" date="2021-03" db="EMBL/GenBank/DDBJ databases">
        <title>Genomic Encyclopedia of Type Strains, Phase IV (KMG-IV): sequencing the most valuable type-strain genomes for metagenomic binning, comparative biology and taxonomic classification.</title>
        <authorList>
            <person name="Goeker M."/>
        </authorList>
    </citation>
    <scope>NUCLEOTIDE SEQUENCE [LARGE SCALE GENOMIC DNA]</scope>
    <source>
        <strain evidence="13 14">DSM 40526</strain>
    </source>
</reference>
<evidence type="ECO:0000256" key="5">
    <source>
        <dbReference type="ARBA" id="ARBA00022989"/>
    </source>
</evidence>
<evidence type="ECO:0000313" key="14">
    <source>
        <dbReference type="Proteomes" id="UP001519310"/>
    </source>
</evidence>
<feature type="domain" description="Anti-sigma K factor RskA C-terminal" evidence="11">
    <location>
        <begin position="105"/>
        <end position="240"/>
    </location>
</feature>
<protein>
    <recommendedName>
        <fullName evidence="10">Regulator of SigK</fullName>
    </recommendedName>
    <alternativeName>
        <fullName evidence="9">Sigma-K anti-sigma factor RskA</fullName>
    </alternativeName>
</protein>
<dbReference type="InterPro" id="IPR051474">
    <property type="entry name" value="Anti-sigma-K/W_factor"/>
</dbReference>
<gene>
    <name evidence="13" type="ORF">J2Z77_000049</name>
</gene>
<evidence type="ECO:0000256" key="1">
    <source>
        <dbReference type="ARBA" id="ARBA00004167"/>
    </source>
</evidence>
<organism evidence="13 14">
    <name type="scientific">Streptomyces avidinii</name>
    <dbReference type="NCBI Taxonomy" id="1895"/>
    <lineage>
        <taxon>Bacteria</taxon>
        <taxon>Bacillati</taxon>
        <taxon>Actinomycetota</taxon>
        <taxon>Actinomycetes</taxon>
        <taxon>Kitasatosporales</taxon>
        <taxon>Streptomycetaceae</taxon>
        <taxon>Streptomyces</taxon>
    </lineage>
</organism>
<dbReference type="RefSeq" id="WP_189974036.1">
    <property type="nucleotide sequence ID" value="NZ_BMVL01000023.1"/>
</dbReference>
<evidence type="ECO:0000313" key="13">
    <source>
        <dbReference type="EMBL" id="MBP2034265.1"/>
    </source>
</evidence>
<dbReference type="PANTHER" id="PTHR37461">
    <property type="entry name" value="ANTI-SIGMA-K FACTOR RSKA"/>
    <property type="match status" value="1"/>
</dbReference>
<keyword evidence="4" id="KW-0812">Transmembrane</keyword>
<dbReference type="Gene3D" id="1.10.10.1320">
    <property type="entry name" value="Anti-sigma factor, zinc-finger domain"/>
    <property type="match status" value="1"/>
</dbReference>
<evidence type="ECO:0000256" key="3">
    <source>
        <dbReference type="ARBA" id="ARBA00022475"/>
    </source>
</evidence>
<evidence type="ECO:0000256" key="4">
    <source>
        <dbReference type="ARBA" id="ARBA00022692"/>
    </source>
</evidence>
<evidence type="ECO:0000256" key="2">
    <source>
        <dbReference type="ARBA" id="ARBA00004236"/>
    </source>
</evidence>
<feature type="domain" description="Putative zinc-finger" evidence="12">
    <location>
        <begin position="11"/>
        <end position="37"/>
    </location>
</feature>
<dbReference type="PANTHER" id="PTHR37461:SF1">
    <property type="entry name" value="ANTI-SIGMA-K FACTOR RSKA"/>
    <property type="match status" value="1"/>
</dbReference>
<dbReference type="InterPro" id="IPR027383">
    <property type="entry name" value="Znf_put"/>
</dbReference>
<keyword evidence="5" id="KW-1133">Transmembrane helix</keyword>